<feature type="region of interest" description="Disordered" evidence="1">
    <location>
        <begin position="341"/>
        <end position="421"/>
    </location>
</feature>
<feature type="compositionally biased region" description="Low complexity" evidence="1">
    <location>
        <begin position="403"/>
        <end position="421"/>
    </location>
</feature>
<comment type="caution">
    <text evidence="3">The sequence shown here is derived from an EMBL/GenBank/DDBJ whole genome shotgun (WGS) entry which is preliminary data.</text>
</comment>
<dbReference type="Proteomes" id="UP001497525">
    <property type="component" value="Unassembled WGS sequence"/>
</dbReference>
<feature type="region of interest" description="Disordered" evidence="1">
    <location>
        <begin position="1"/>
        <end position="30"/>
    </location>
</feature>
<evidence type="ECO:0000256" key="1">
    <source>
        <dbReference type="SAM" id="MobiDB-lite"/>
    </source>
</evidence>
<dbReference type="InterPro" id="IPR039869">
    <property type="entry name" value="UBTD1/2"/>
</dbReference>
<dbReference type="InterPro" id="IPR038169">
    <property type="entry name" value="DC-UbP/UBTD2_N_sf"/>
</dbReference>
<reference evidence="3" key="1">
    <citation type="submission" date="2024-06" db="EMBL/GenBank/DDBJ databases">
        <authorList>
            <person name="Liu X."/>
            <person name="Lenzi L."/>
            <person name="Haldenby T S."/>
            <person name="Uol C."/>
        </authorList>
    </citation>
    <scope>NUCLEOTIDE SEQUENCE</scope>
</reference>
<evidence type="ECO:0000259" key="2">
    <source>
        <dbReference type="Pfam" id="PF16455"/>
    </source>
</evidence>
<feature type="compositionally biased region" description="Polar residues" evidence="1">
    <location>
        <begin position="9"/>
        <end position="26"/>
    </location>
</feature>
<dbReference type="Gene3D" id="1.20.225.20">
    <property type="entry name" value="Ub domain-containing protein, DC-UbP/UBTD2, N-terminal domain"/>
    <property type="match status" value="1"/>
</dbReference>
<organism evidence="3 4">
    <name type="scientific">Calicophoron daubneyi</name>
    <name type="common">Rumen fluke</name>
    <name type="synonym">Paramphistomum daubneyi</name>
    <dbReference type="NCBI Taxonomy" id="300641"/>
    <lineage>
        <taxon>Eukaryota</taxon>
        <taxon>Metazoa</taxon>
        <taxon>Spiralia</taxon>
        <taxon>Lophotrochozoa</taxon>
        <taxon>Platyhelminthes</taxon>
        <taxon>Trematoda</taxon>
        <taxon>Digenea</taxon>
        <taxon>Plagiorchiida</taxon>
        <taxon>Pronocephalata</taxon>
        <taxon>Paramphistomoidea</taxon>
        <taxon>Paramphistomidae</taxon>
        <taxon>Calicophoron</taxon>
    </lineage>
</organism>
<accession>A0AAV2SZL4</accession>
<dbReference type="Pfam" id="PF16455">
    <property type="entry name" value="UBD"/>
    <property type="match status" value="1"/>
</dbReference>
<dbReference type="SUPFAM" id="SSF54236">
    <property type="entry name" value="Ubiquitin-like"/>
    <property type="match status" value="1"/>
</dbReference>
<protein>
    <recommendedName>
        <fullName evidence="2">DC-UbP/UBTD2 N-terminal domain-containing protein</fullName>
    </recommendedName>
</protein>
<dbReference type="PANTHER" id="PTHR13609">
    <property type="entry name" value="UBIQUITIN DOMAIN CONTAINING 1 PROTEIN-RELATED"/>
    <property type="match status" value="1"/>
</dbReference>
<sequence>MGNRLQHPADSNCNSHTRRPGSNNRRVSLGKNKPLRKISIQWCSQFPLTASQLQRKRDEFWDTAPAFDGRIEIWNALKAAAEFLDQDDQEMAQAIIDGADIMLPTGTLCDCYDRLGTRYQLPLYVLSEPSNLLQDEPPSEGPIISSPPLETSTVTRSLRNINAAACLPEQVAARRYTFPSTNAPPLNPVGEQPRPVARPRRVRCWVLTECCCSRRRGSSIGTNRHIPLFWSSLGNRSPTKADLAERNTFMPDKPPPLTLHIRLSTGEDCNLDLINDRVTVLEAKRLLALRTNWPETRQRWFVCGHMLPNRARLCDCHIPLDFVIQVVVHSPFEPESQWRRFEATTEPSEQQQQRPQQQQKQKQQQSQQEDKHLRHHLQQQPDKQITCPTENCLSSNASPPILPTSTIPTSSVPVSLHLPIQ</sequence>
<gene>
    <name evidence="3" type="ORF">CDAUBV1_LOCUS1350</name>
</gene>
<dbReference type="InterPro" id="IPR032752">
    <property type="entry name" value="DC-UbP/UBTD2_N"/>
</dbReference>
<evidence type="ECO:0000313" key="3">
    <source>
        <dbReference type="EMBL" id="CAL5129891.1"/>
    </source>
</evidence>
<dbReference type="Gene3D" id="3.10.20.90">
    <property type="entry name" value="Phosphatidylinositol 3-kinase Catalytic Subunit, Chain A, domain 1"/>
    <property type="match status" value="1"/>
</dbReference>
<dbReference type="InterPro" id="IPR029071">
    <property type="entry name" value="Ubiquitin-like_domsf"/>
</dbReference>
<proteinExistence type="predicted"/>
<feature type="domain" description="DC-UbP/UBTD2 N-terminal" evidence="2">
    <location>
        <begin position="32"/>
        <end position="135"/>
    </location>
</feature>
<feature type="compositionally biased region" description="Polar residues" evidence="1">
    <location>
        <begin position="378"/>
        <end position="397"/>
    </location>
</feature>
<evidence type="ECO:0000313" key="4">
    <source>
        <dbReference type="Proteomes" id="UP001497525"/>
    </source>
</evidence>
<name>A0AAV2SZL4_CALDB</name>
<feature type="compositionally biased region" description="Low complexity" evidence="1">
    <location>
        <begin position="346"/>
        <end position="367"/>
    </location>
</feature>
<dbReference type="AlphaFoldDB" id="A0AAV2SZL4"/>
<dbReference type="EMBL" id="CAXLJL010000055">
    <property type="protein sequence ID" value="CAL5129891.1"/>
    <property type="molecule type" value="Genomic_DNA"/>
</dbReference>